<keyword evidence="4" id="KW-0812">Transmembrane</keyword>
<feature type="domain" description="Penicillin-binding protein dimerisation" evidence="6">
    <location>
        <begin position="102"/>
        <end position="210"/>
    </location>
</feature>
<feature type="domain" description="Penicillin-binding protein transpeptidase" evidence="5">
    <location>
        <begin position="275"/>
        <end position="559"/>
    </location>
</feature>
<dbReference type="InterPro" id="IPR050515">
    <property type="entry name" value="Beta-lactam/transpept"/>
</dbReference>
<dbReference type="PANTHER" id="PTHR30627:SF1">
    <property type="entry name" value="PEPTIDOGLYCAN D,D-TRANSPEPTIDASE FTSI"/>
    <property type="match status" value="1"/>
</dbReference>
<proteinExistence type="predicted"/>
<dbReference type="Pfam" id="PF03717">
    <property type="entry name" value="PBP_dimer"/>
    <property type="match status" value="1"/>
</dbReference>
<dbReference type="InterPro" id="IPR001460">
    <property type="entry name" value="PCN-bd_Tpept"/>
</dbReference>
<dbReference type="RefSeq" id="WP_247030119.1">
    <property type="nucleotide sequence ID" value="NZ_JALKCH010000010.1"/>
</dbReference>
<evidence type="ECO:0000256" key="4">
    <source>
        <dbReference type="SAM" id="Phobius"/>
    </source>
</evidence>
<keyword evidence="2" id="KW-0121">Carboxypeptidase</keyword>
<dbReference type="PANTHER" id="PTHR30627">
    <property type="entry name" value="PEPTIDOGLYCAN D,D-TRANSPEPTIDASE"/>
    <property type="match status" value="1"/>
</dbReference>
<evidence type="ECO:0000313" key="7">
    <source>
        <dbReference type="EMBL" id="MCK0198215.1"/>
    </source>
</evidence>
<accession>A0ABT0DE38</accession>
<protein>
    <submittedName>
        <fullName evidence="7">Penicillin-binding protein 2</fullName>
    </submittedName>
</protein>
<comment type="caution">
    <text evidence="7">The sequence shown here is derived from an EMBL/GenBank/DDBJ whole genome shotgun (WGS) entry which is preliminary data.</text>
</comment>
<name>A0ABT0DE38_9HYPH</name>
<dbReference type="Pfam" id="PF00905">
    <property type="entry name" value="Transpeptidase"/>
    <property type="match status" value="1"/>
</dbReference>
<keyword evidence="2" id="KW-0645">Protease</keyword>
<dbReference type="SUPFAM" id="SSF56601">
    <property type="entry name" value="beta-lactamase/transpeptidase-like"/>
    <property type="match status" value="1"/>
</dbReference>
<comment type="subcellular location">
    <subcellularLocation>
        <location evidence="1">Membrane</location>
    </subcellularLocation>
</comment>
<dbReference type="SUPFAM" id="SSF56519">
    <property type="entry name" value="Penicillin binding protein dimerisation domain"/>
    <property type="match status" value="1"/>
</dbReference>
<gene>
    <name evidence="7" type="ORF">MWN34_14975</name>
</gene>
<evidence type="ECO:0000256" key="3">
    <source>
        <dbReference type="ARBA" id="ARBA00023136"/>
    </source>
</evidence>
<dbReference type="EMBL" id="JALKCH010000010">
    <property type="protein sequence ID" value="MCK0198215.1"/>
    <property type="molecule type" value="Genomic_DNA"/>
</dbReference>
<dbReference type="Gene3D" id="3.90.1310.10">
    <property type="entry name" value="Penicillin-binding protein 2a (Domain 2)"/>
    <property type="match status" value="1"/>
</dbReference>
<evidence type="ECO:0000259" key="6">
    <source>
        <dbReference type="Pfam" id="PF03717"/>
    </source>
</evidence>
<keyword evidence="2" id="KW-0378">Hydrolase</keyword>
<keyword evidence="4" id="KW-1133">Transmembrane helix</keyword>
<evidence type="ECO:0000313" key="8">
    <source>
        <dbReference type="Proteomes" id="UP001203284"/>
    </source>
</evidence>
<reference evidence="7 8" key="1">
    <citation type="submission" date="2022-04" db="EMBL/GenBank/DDBJ databases">
        <authorList>
            <person name="Grouzdev D.S."/>
            <person name="Pantiukh K.S."/>
            <person name="Krutkina M.S."/>
        </authorList>
    </citation>
    <scope>NUCLEOTIDE SEQUENCE [LARGE SCALE GENOMIC DNA]</scope>
    <source>
        <strain evidence="7 8">6x-1</strain>
    </source>
</reference>
<sequence length="608" mass="66240">MFSSLSNRLAALGASLRRLPGSLAAFLATLPQRLWRWLRDTLRNASNRGRPEPNAVARARIVLCMLVFGLVYATIAGRLALFASASDGQITRRVVNSDAVASARPDIIDRHGLVLATDVKTASLYAEPKRLIDVDEAVEALTAVMPDLDAREMRERLDTKRGFVWLKREITPQQQHEIHRLGLPGIGFMTENRRVYPGNSLAGHVLGSTNIDNQGIAGIEKWVDGSGLAELHLAGLATDRQQAPVQLAMDLRVQQVLRDELVTAKEKFKAIAATGTVVDVRSGEILAMVSLPDFDANKPADALDPKNLNRMTTGVFEMGSTFKALTFAMALDSGKVTLNSMMDARGALQFGRFKIHDYHAQNRMLSVPEVFTWSSNIGTARMALMCGVEAHKAFLRKMGQLDRLRTELPESAAPIVPRNWGELNTATIAFGHGLAVAPLQAVMAVNALVNGGWLIPPTFMKRTPDEVEKLATRVIKPETSAKLRYLLRLNAEKGSATKMNELAGGYYPGGKTGTAEKVINGRYSKTRLLTTFTGVFPMDDPHYLVLVILDEPQAVPGTYGFATAGWNAGPTTGKVIARIAPMLGEMPRTSVPPVESLLTSYNKVAQVP</sequence>
<dbReference type="Gene3D" id="3.30.450.330">
    <property type="match status" value="1"/>
</dbReference>
<dbReference type="InterPro" id="IPR012338">
    <property type="entry name" value="Beta-lactam/transpept-like"/>
</dbReference>
<keyword evidence="8" id="KW-1185">Reference proteome</keyword>
<organism evidence="7 8">
    <name type="scientific">Ancylobacter crimeensis</name>
    <dbReference type="NCBI Taxonomy" id="2579147"/>
    <lineage>
        <taxon>Bacteria</taxon>
        <taxon>Pseudomonadati</taxon>
        <taxon>Pseudomonadota</taxon>
        <taxon>Alphaproteobacteria</taxon>
        <taxon>Hyphomicrobiales</taxon>
        <taxon>Xanthobacteraceae</taxon>
        <taxon>Ancylobacter</taxon>
    </lineage>
</organism>
<evidence type="ECO:0000256" key="2">
    <source>
        <dbReference type="ARBA" id="ARBA00022645"/>
    </source>
</evidence>
<dbReference type="Proteomes" id="UP001203284">
    <property type="component" value="Unassembled WGS sequence"/>
</dbReference>
<evidence type="ECO:0000256" key="1">
    <source>
        <dbReference type="ARBA" id="ARBA00004370"/>
    </source>
</evidence>
<dbReference type="Gene3D" id="3.40.710.10">
    <property type="entry name" value="DD-peptidase/beta-lactamase superfamily"/>
    <property type="match status" value="1"/>
</dbReference>
<keyword evidence="3 4" id="KW-0472">Membrane</keyword>
<dbReference type="InterPro" id="IPR036138">
    <property type="entry name" value="PBP_dimer_sf"/>
</dbReference>
<dbReference type="InterPro" id="IPR005311">
    <property type="entry name" value="PBP_dimer"/>
</dbReference>
<feature type="transmembrane region" description="Helical" evidence="4">
    <location>
        <begin position="59"/>
        <end position="83"/>
    </location>
</feature>
<evidence type="ECO:0000259" key="5">
    <source>
        <dbReference type="Pfam" id="PF00905"/>
    </source>
</evidence>